<dbReference type="EMBL" id="AP018046">
    <property type="protein sequence ID" value="BAX54963.1"/>
    <property type="molecule type" value="Genomic_DNA"/>
</dbReference>
<keyword evidence="3" id="KW-0378">Hydrolase</keyword>
<evidence type="ECO:0000256" key="3">
    <source>
        <dbReference type="ARBA" id="ARBA00022801"/>
    </source>
</evidence>
<accession>A0A1V1VF19</accession>
<dbReference type="EMBL" id="CP061855">
    <property type="protein sequence ID" value="QOD58550.1"/>
    <property type="molecule type" value="Genomic_DNA"/>
</dbReference>
<dbReference type="Gene3D" id="3.40.630.40">
    <property type="entry name" value="Zn-dependent exopeptidases"/>
    <property type="match status" value="1"/>
</dbReference>
<dbReference type="GO" id="GO:0080164">
    <property type="term" value="P:regulation of nitric oxide metabolic process"/>
    <property type="evidence" value="ECO:0007669"/>
    <property type="project" value="TreeGrafter"/>
</dbReference>
<evidence type="ECO:0000256" key="1">
    <source>
        <dbReference type="ARBA" id="ARBA00001947"/>
    </source>
</evidence>
<proteinExistence type="predicted"/>
<dbReference type="Proteomes" id="UP000516656">
    <property type="component" value="Chromosome 2"/>
</dbReference>
<sequence length="660" mass="75670">MLQLSESQVLEKIQHLVPFEAQLDDGSLTIRISEYQPYIATAIHHGHNLREELLAKCALSEEERYFEEDPFTGDFITSLPIILQGEDSRYEYDLNRAPDNCIYEDAWGKEVWTESLTEQERQTTLEKHARYYRILKCLIETLENKFGLCLLYDIHSYNYQRIEREVPTFNLGTAQVNCRRWRKELDVLLEHLNAIELPNIDVVANENDVFKGMGYQATFVKENFSNTLIMPLEVKKVFMNEQAGDAYPLVIDKLKESMKTAITEHAAFTINKRTKVKGLTSSDLLASSLSKDAIKLDRQLYKIARGLNTLSYINPTNLKQEKRRFLSKPHTYVPQFTYRQLDLDPYKFREQLYRLPVEDIRDAGVQKMYRRVIDQLAVRIDLLCTIGTDEFLYNSLRYYGQPDERDIANAKFILHACEYAQQEEATINAAGAIQAFKEAAANYGLPCKIVMSKQLIARALVSGKTVKVNPNSTFNQPDLEALIHHELGVHLVTSVNAERQPLRVLQLGLPGNTHTQEGLAILCEHLSGNFPLHRLKTLALRVVAVDMMVNGESFNDTFNTLKHDYDVSEDEAFTVTARAYRGGGFTKDYLYLRGLKDAIKAYQEEDLTSLFIGKTGFEFKPVLDELIERGILKQPEFLPKALSMNAELDPVMEFMLSSIR</sequence>
<evidence type="ECO:0000313" key="8">
    <source>
        <dbReference type="Proteomes" id="UP000516656"/>
    </source>
</evidence>
<reference evidence="7" key="2">
    <citation type="submission" date="2017-05" db="EMBL/GenBank/DDBJ databases">
        <title>Whole genome sequence of fish pathogenic bacteria, Photobacterium damselae subsp. piscicida, strain 91-197, isolated from hybrid striped bass (Morone sp.) in USA.</title>
        <authorList>
            <person name="Teru Y."/>
            <person name="Hikima J."/>
            <person name="Kono T."/>
            <person name="Sakai M."/>
            <person name="Takano T."/>
            <person name="Hawke J.P."/>
            <person name="Takeyama H."/>
            <person name="Aoki T."/>
        </authorList>
    </citation>
    <scope>NUCLEOTIDE SEQUENCE [LARGE SCALE GENOMIC DNA]</scope>
    <source>
        <strain evidence="7">91-197</strain>
    </source>
</reference>
<gene>
    <name evidence="6" type="ORF">IC627_17095</name>
    <name evidence="5" type="ORF">PDPUS_2_00377</name>
</gene>
<organism evidence="5 7">
    <name type="scientific">Photobacterium damsela subsp. piscicida</name>
    <name type="common">Pasteurella piscicida</name>
    <dbReference type="NCBI Taxonomy" id="38294"/>
    <lineage>
        <taxon>Bacteria</taxon>
        <taxon>Pseudomonadati</taxon>
        <taxon>Pseudomonadota</taxon>
        <taxon>Gammaproteobacteria</taxon>
        <taxon>Vibrionales</taxon>
        <taxon>Vibrionaceae</taxon>
        <taxon>Photobacterium</taxon>
    </lineage>
</organism>
<dbReference type="PANTHER" id="PTHR31817">
    <property type="match status" value="1"/>
</dbReference>
<dbReference type="GO" id="GO:0006508">
    <property type="term" value="P:proteolysis"/>
    <property type="evidence" value="ECO:0007669"/>
    <property type="project" value="UniProtKB-KW"/>
</dbReference>
<evidence type="ECO:0000313" key="5">
    <source>
        <dbReference type="EMBL" id="BAX54963.1"/>
    </source>
</evidence>
<keyword evidence="4" id="KW-0482">Metalloprotease</keyword>
<dbReference type="InterPro" id="IPR007709">
    <property type="entry name" value="N-FG_amidohydro"/>
</dbReference>
<dbReference type="InterPro" id="IPR012548">
    <property type="entry name" value="MATCAP"/>
</dbReference>
<protein>
    <submittedName>
        <fullName evidence="6">Flavohemoglobin expression-modulating QEGLA motif protein</fullName>
    </submittedName>
    <submittedName>
        <fullName evidence="5">N-formylglutamate amidohydrolase</fullName>
    </submittedName>
</protein>
<evidence type="ECO:0000256" key="2">
    <source>
        <dbReference type="ARBA" id="ARBA00022670"/>
    </source>
</evidence>
<dbReference type="GO" id="GO:0008237">
    <property type="term" value="F:metallopeptidase activity"/>
    <property type="evidence" value="ECO:0007669"/>
    <property type="project" value="UniProtKB-KW"/>
</dbReference>
<dbReference type="Proteomes" id="UP000218676">
    <property type="component" value="Chromosome 2"/>
</dbReference>
<reference evidence="5" key="1">
    <citation type="journal article" date="2017" name="Genome Announc.">
        <title>Whole-Genome Sequence of Photobacterium damselae subsp. piscicida Strain 91-197, Isolated from Hybrid Striped Bass (Morone sp.) in the United States.</title>
        <authorList>
            <person name="Teru Y."/>
            <person name="Hikima J."/>
            <person name="Kono T."/>
            <person name="Sakai M."/>
            <person name="Takano T."/>
            <person name="Hawke J.P."/>
            <person name="Takeyama H."/>
            <person name="Aoki T."/>
        </authorList>
    </citation>
    <scope>NUCLEOTIDE SEQUENCE</scope>
    <source>
        <strain evidence="5">91-197</strain>
    </source>
</reference>
<dbReference type="AlphaFoldDB" id="A0A1V1VF19"/>
<keyword evidence="2" id="KW-0645">Protease</keyword>
<dbReference type="SMART" id="SM01154">
    <property type="entry name" value="DUF1704"/>
    <property type="match status" value="1"/>
</dbReference>
<dbReference type="InterPro" id="IPR012656">
    <property type="entry name" value="CHP02421_QEGLA"/>
</dbReference>
<comment type="cofactor">
    <cofactor evidence="1">
        <name>Zn(2+)</name>
        <dbReference type="ChEBI" id="CHEBI:29105"/>
    </cofactor>
</comment>
<dbReference type="SUPFAM" id="SSF53187">
    <property type="entry name" value="Zn-dependent exopeptidases"/>
    <property type="match status" value="1"/>
</dbReference>
<dbReference type="RefSeq" id="WP_086959020.1">
    <property type="nucleotide sequence ID" value="NZ_AP018046.1"/>
</dbReference>
<dbReference type="Pfam" id="PF05013">
    <property type="entry name" value="FGase"/>
    <property type="match status" value="1"/>
</dbReference>
<evidence type="ECO:0000313" key="7">
    <source>
        <dbReference type="Proteomes" id="UP000218676"/>
    </source>
</evidence>
<evidence type="ECO:0000313" key="6">
    <source>
        <dbReference type="EMBL" id="QOD58550.1"/>
    </source>
</evidence>
<dbReference type="PANTHER" id="PTHR31817:SF0">
    <property type="entry name" value="CHROMOSOME UNDETERMINED SCAFFOLD_67, WHOLE GENOME SHOTGUN SEQUENCE"/>
    <property type="match status" value="1"/>
</dbReference>
<reference evidence="6 8" key="3">
    <citation type="submission" date="2020-09" db="EMBL/GenBank/DDBJ databases">
        <title>Complete, closed and curated genome sequences of Photobacterium damselae subsp. piscicida isolates from Australia indicate localised evolution and additional plasmid-borne pathogenicity mechanisms.</title>
        <authorList>
            <person name="Baseggio L."/>
            <person name="Silayeva O."/>
            <person name="Buller N."/>
            <person name="Landos M."/>
            <person name="Engelstaedter J."/>
            <person name="Barnes A.C."/>
        </authorList>
    </citation>
    <scope>NUCLEOTIDE SEQUENCE [LARGE SCALE GENOMIC DNA]</scope>
    <source>
        <strain evidence="6 8">AS-16-0540-1</strain>
    </source>
</reference>
<evidence type="ECO:0000256" key="4">
    <source>
        <dbReference type="ARBA" id="ARBA00023049"/>
    </source>
</evidence>
<dbReference type="NCBIfam" id="TIGR02421">
    <property type="entry name" value="QEGLA"/>
    <property type="match status" value="1"/>
</dbReference>
<dbReference type="Pfam" id="PF08014">
    <property type="entry name" value="MATCAP"/>
    <property type="match status" value="1"/>
</dbReference>
<name>A0A1V1VF19_PHODP</name>